<protein>
    <recommendedName>
        <fullName evidence="6">C2 domain-containing protein</fullName>
    </recommendedName>
</protein>
<dbReference type="InterPro" id="IPR037721">
    <property type="entry name" value="Ferlin"/>
</dbReference>
<dbReference type="SUPFAM" id="SSF49562">
    <property type="entry name" value="C2 domain (Calcium/lipid-binding domain, CaLB)"/>
    <property type="match status" value="2"/>
</dbReference>
<reference evidence="7 8" key="1">
    <citation type="submission" date="2021-06" db="EMBL/GenBank/DDBJ databases">
        <authorList>
            <person name="Palmer J.M."/>
        </authorList>
    </citation>
    <scope>NUCLEOTIDE SEQUENCE [LARGE SCALE GENOMIC DNA]</scope>
    <source>
        <strain evidence="7 8">MEX-2019</strain>
        <tissue evidence="7">Muscle</tissue>
    </source>
</reference>
<sequence length="360" mass="41980">MKSPGCSPSEIFAKLEVYLWLGSVKYSKEAVSSLPEEFMPMYEEEEETQRQLLSVEERRMIPISLSCQDCRYFQLRCHLYQGRGLLAADDDGLSDPFARVIFSTQCQVTRMLPDTLSPSWCECLLFDRVLLEGTKEQFQQDPPLIIINIYDHDKMGSPKPLGRAYAEPEFKTVEQFYEKPRLQFYDVSRGRIPAGELLAAFELIELDYSAFGEPRLPISVDPQKLTYLDEQRSYVIPEGVQPVLKTFRIEVLFWGLRELKRVQLFEVERPKVRVEFGGKQLESEEIQSYKNNPNFKEVVRYIDVELPEQSYLHPPLTVFVVEHRPFGHLALVGSHVVQNLMKYLRDHGREEEEEEEQKPK</sequence>
<keyword evidence="2" id="KW-0812">Transmembrane</keyword>
<evidence type="ECO:0000256" key="4">
    <source>
        <dbReference type="ARBA" id="ARBA00022989"/>
    </source>
</evidence>
<dbReference type="SMART" id="SM00239">
    <property type="entry name" value="C2"/>
    <property type="match status" value="1"/>
</dbReference>
<name>A0AAV9SPU0_9TELE</name>
<dbReference type="Pfam" id="PF00168">
    <property type="entry name" value="C2"/>
    <property type="match status" value="1"/>
</dbReference>
<evidence type="ECO:0000256" key="5">
    <source>
        <dbReference type="ARBA" id="ARBA00023136"/>
    </source>
</evidence>
<comment type="caution">
    <text evidence="7">The sequence shown here is derived from an EMBL/GenBank/DDBJ whole genome shotgun (WGS) entry which is preliminary data.</text>
</comment>
<dbReference type="EMBL" id="JAHHUM010000037">
    <property type="protein sequence ID" value="KAK5623301.1"/>
    <property type="molecule type" value="Genomic_DNA"/>
</dbReference>
<keyword evidence="5" id="KW-0472">Membrane</keyword>
<evidence type="ECO:0000313" key="7">
    <source>
        <dbReference type="EMBL" id="KAK5623301.1"/>
    </source>
</evidence>
<keyword evidence="4" id="KW-1133">Transmembrane helix</keyword>
<feature type="domain" description="C2" evidence="6">
    <location>
        <begin position="229"/>
        <end position="353"/>
    </location>
</feature>
<dbReference type="PROSITE" id="PS50004">
    <property type="entry name" value="C2"/>
    <property type="match status" value="2"/>
</dbReference>
<dbReference type="PANTHER" id="PTHR12546">
    <property type="entry name" value="FER-1-LIKE"/>
    <property type="match status" value="1"/>
</dbReference>
<gene>
    <name evidence="7" type="ORF">CRENBAI_016441</name>
</gene>
<evidence type="ECO:0000256" key="1">
    <source>
        <dbReference type="ARBA" id="ARBA00004167"/>
    </source>
</evidence>
<accession>A0AAV9SPU0</accession>
<evidence type="ECO:0000259" key="6">
    <source>
        <dbReference type="PROSITE" id="PS50004"/>
    </source>
</evidence>
<dbReference type="InterPro" id="IPR000008">
    <property type="entry name" value="C2_dom"/>
</dbReference>
<keyword evidence="8" id="KW-1185">Reference proteome</keyword>
<feature type="non-terminal residue" evidence="7">
    <location>
        <position position="360"/>
    </location>
</feature>
<dbReference type="GO" id="GO:0016020">
    <property type="term" value="C:membrane"/>
    <property type="evidence" value="ECO:0007669"/>
    <property type="project" value="UniProtKB-SubCell"/>
</dbReference>
<dbReference type="InterPro" id="IPR035892">
    <property type="entry name" value="C2_domain_sf"/>
</dbReference>
<evidence type="ECO:0000256" key="2">
    <source>
        <dbReference type="ARBA" id="ARBA00022692"/>
    </source>
</evidence>
<dbReference type="GO" id="GO:0007009">
    <property type="term" value="P:plasma membrane organization"/>
    <property type="evidence" value="ECO:0007669"/>
    <property type="project" value="TreeGrafter"/>
</dbReference>
<organism evidence="7 8">
    <name type="scientific">Crenichthys baileyi</name>
    <name type="common">White River springfish</name>
    <dbReference type="NCBI Taxonomy" id="28760"/>
    <lineage>
        <taxon>Eukaryota</taxon>
        <taxon>Metazoa</taxon>
        <taxon>Chordata</taxon>
        <taxon>Craniata</taxon>
        <taxon>Vertebrata</taxon>
        <taxon>Euteleostomi</taxon>
        <taxon>Actinopterygii</taxon>
        <taxon>Neopterygii</taxon>
        <taxon>Teleostei</taxon>
        <taxon>Neoteleostei</taxon>
        <taxon>Acanthomorphata</taxon>
        <taxon>Ovalentaria</taxon>
        <taxon>Atherinomorphae</taxon>
        <taxon>Cyprinodontiformes</taxon>
        <taxon>Goodeidae</taxon>
        <taxon>Crenichthys</taxon>
    </lineage>
</organism>
<evidence type="ECO:0000313" key="8">
    <source>
        <dbReference type="Proteomes" id="UP001311232"/>
    </source>
</evidence>
<dbReference type="CDD" id="cd04017">
    <property type="entry name" value="C2D_Ferlin"/>
    <property type="match status" value="1"/>
</dbReference>
<dbReference type="AlphaFoldDB" id="A0AAV9SPU0"/>
<dbReference type="Gene3D" id="2.60.40.150">
    <property type="entry name" value="C2 domain"/>
    <property type="match status" value="1"/>
</dbReference>
<comment type="subcellular location">
    <subcellularLocation>
        <location evidence="1">Membrane</location>
        <topology evidence="1">Single-pass membrane protein</topology>
    </subcellularLocation>
</comment>
<dbReference type="InterPro" id="IPR037723">
    <property type="entry name" value="C2D_Ferlin"/>
</dbReference>
<feature type="domain" description="C2" evidence="6">
    <location>
        <begin position="59"/>
        <end position="186"/>
    </location>
</feature>
<dbReference type="Proteomes" id="UP001311232">
    <property type="component" value="Unassembled WGS sequence"/>
</dbReference>
<evidence type="ECO:0000256" key="3">
    <source>
        <dbReference type="ARBA" id="ARBA00022737"/>
    </source>
</evidence>
<dbReference type="PANTHER" id="PTHR12546:SF36">
    <property type="entry name" value="FER-1-LIKE PROTEIN 4"/>
    <property type="match status" value="1"/>
</dbReference>
<keyword evidence="3" id="KW-0677">Repeat</keyword>
<proteinExistence type="predicted"/>